<keyword evidence="2" id="KW-1185">Reference proteome</keyword>
<dbReference type="EMBL" id="RIBY02000469">
    <property type="protein sequence ID" value="KAH9842108.1"/>
    <property type="molecule type" value="Genomic_DNA"/>
</dbReference>
<evidence type="ECO:0000313" key="1">
    <source>
        <dbReference type="EMBL" id="KAH9842108.1"/>
    </source>
</evidence>
<sequence>MRAPGVPHYTVEKTDRTNRDLLQLLGVSSLRPPLHCREDRAEQKGKSLELIQSESRVSAASREDGRGLCWRVS</sequence>
<protein>
    <submittedName>
        <fullName evidence="1">Uncharacterized protein</fullName>
    </submittedName>
</protein>
<accession>A0A9W7W5V2</accession>
<name>A0A9W7W5V2_9PEZI</name>
<proteinExistence type="predicted"/>
<evidence type="ECO:0000313" key="2">
    <source>
        <dbReference type="Proteomes" id="UP001138500"/>
    </source>
</evidence>
<reference evidence="1 2" key="1">
    <citation type="journal article" date="2018" name="IMA Fungus">
        <title>IMA Genome-F 10: Nine draft genome sequences of Claviceps purpurea s.lat., including C. arundinis, C. humidiphila, and C. cf. spartinae, pseudomolecules for the pitch canker pathogen Fusarium circinatum, draft genome of Davidsoniella eucalypti, Grosmannia galeiformis, Quambalaria eucalypti, and Teratosphaeria destructans.</title>
        <authorList>
            <person name="Wingfield B.D."/>
            <person name="Liu M."/>
            <person name="Nguyen H.D."/>
            <person name="Lane F.A."/>
            <person name="Morgan S.W."/>
            <person name="De Vos L."/>
            <person name="Wilken P.M."/>
            <person name="Duong T.A."/>
            <person name="Aylward J."/>
            <person name="Coetzee M.P."/>
            <person name="Dadej K."/>
            <person name="De Beer Z.W."/>
            <person name="Findlay W."/>
            <person name="Havenga M."/>
            <person name="Kolarik M."/>
            <person name="Menzies J.G."/>
            <person name="Naidoo K."/>
            <person name="Pochopski O."/>
            <person name="Shoukouhi P."/>
            <person name="Santana Q.C."/>
            <person name="Seifert K.A."/>
            <person name="Soal N."/>
            <person name="Steenkamp E.T."/>
            <person name="Tatham C.T."/>
            <person name="van der Nest M.A."/>
            <person name="Wingfield M.J."/>
        </authorList>
    </citation>
    <scope>NUCLEOTIDE SEQUENCE [LARGE SCALE GENOMIC DNA]</scope>
    <source>
        <strain evidence="1">CMW44962</strain>
    </source>
</reference>
<organism evidence="1 2">
    <name type="scientific">Teratosphaeria destructans</name>
    <dbReference type="NCBI Taxonomy" id="418781"/>
    <lineage>
        <taxon>Eukaryota</taxon>
        <taxon>Fungi</taxon>
        <taxon>Dikarya</taxon>
        <taxon>Ascomycota</taxon>
        <taxon>Pezizomycotina</taxon>
        <taxon>Dothideomycetes</taxon>
        <taxon>Dothideomycetidae</taxon>
        <taxon>Mycosphaerellales</taxon>
        <taxon>Teratosphaeriaceae</taxon>
        <taxon>Teratosphaeria</taxon>
    </lineage>
</organism>
<gene>
    <name evidence="1" type="ORF">Tdes44962_MAKER07713</name>
</gene>
<dbReference type="OrthoDB" id="10534102at2759"/>
<dbReference type="Proteomes" id="UP001138500">
    <property type="component" value="Unassembled WGS sequence"/>
</dbReference>
<dbReference type="AlphaFoldDB" id="A0A9W7W5V2"/>
<reference evidence="1 2" key="2">
    <citation type="journal article" date="2021" name="Curr. Genet.">
        <title>Genetic response to nitrogen starvation in the aggressive Eucalyptus foliar pathogen Teratosphaeria destructans.</title>
        <authorList>
            <person name="Havenga M."/>
            <person name="Wingfield B.D."/>
            <person name="Wingfield M.J."/>
            <person name="Dreyer L.L."/>
            <person name="Roets F."/>
            <person name="Aylward J."/>
        </authorList>
    </citation>
    <scope>NUCLEOTIDE SEQUENCE [LARGE SCALE GENOMIC DNA]</scope>
    <source>
        <strain evidence="1">CMW44962</strain>
    </source>
</reference>
<comment type="caution">
    <text evidence="1">The sequence shown here is derived from an EMBL/GenBank/DDBJ whole genome shotgun (WGS) entry which is preliminary data.</text>
</comment>